<accession>A0A3B0TWR0</accession>
<reference evidence="1" key="1">
    <citation type="submission" date="2018-06" db="EMBL/GenBank/DDBJ databases">
        <authorList>
            <person name="Zhirakovskaya E."/>
        </authorList>
    </citation>
    <scope>NUCLEOTIDE SEQUENCE</scope>
</reference>
<gene>
    <name evidence="1" type="ORF">MNBD_BACTEROID05-530</name>
</gene>
<protein>
    <submittedName>
        <fullName evidence="1">Uncharacterized protein</fullName>
    </submittedName>
</protein>
<proteinExistence type="predicted"/>
<sequence length="36" mass="4084">MIMILRGGRQLLESFGSSLVFFGDVIRAVLKGRIRF</sequence>
<organism evidence="1">
    <name type="scientific">hydrothermal vent metagenome</name>
    <dbReference type="NCBI Taxonomy" id="652676"/>
    <lineage>
        <taxon>unclassified sequences</taxon>
        <taxon>metagenomes</taxon>
        <taxon>ecological metagenomes</taxon>
    </lineage>
</organism>
<dbReference type="AlphaFoldDB" id="A0A3B0TWR0"/>
<name>A0A3B0TWR0_9ZZZZ</name>
<evidence type="ECO:0000313" key="1">
    <source>
        <dbReference type="EMBL" id="VAW17867.1"/>
    </source>
</evidence>
<dbReference type="EMBL" id="UOEN01000392">
    <property type="protein sequence ID" value="VAW17867.1"/>
    <property type="molecule type" value="Genomic_DNA"/>
</dbReference>
<feature type="non-terminal residue" evidence="1">
    <location>
        <position position="36"/>
    </location>
</feature>